<dbReference type="RefSeq" id="XP_001887478.1">
    <property type="nucleotide sequence ID" value="XM_001887443.1"/>
</dbReference>
<dbReference type="Proteomes" id="UP000001194">
    <property type="component" value="Unassembled WGS sequence"/>
</dbReference>
<feature type="signal peptide" evidence="1">
    <location>
        <begin position="1"/>
        <end position="22"/>
    </location>
</feature>
<dbReference type="AlphaFoldDB" id="B0DUA0"/>
<reference evidence="2 3" key="1">
    <citation type="journal article" date="2008" name="Nature">
        <title>The genome of Laccaria bicolor provides insights into mycorrhizal symbiosis.</title>
        <authorList>
            <person name="Martin F."/>
            <person name="Aerts A."/>
            <person name="Ahren D."/>
            <person name="Brun A."/>
            <person name="Danchin E.G.J."/>
            <person name="Duchaussoy F."/>
            <person name="Gibon J."/>
            <person name="Kohler A."/>
            <person name="Lindquist E."/>
            <person name="Pereda V."/>
            <person name="Salamov A."/>
            <person name="Shapiro H.J."/>
            <person name="Wuyts J."/>
            <person name="Blaudez D."/>
            <person name="Buee M."/>
            <person name="Brokstein P."/>
            <person name="Canbaeck B."/>
            <person name="Cohen D."/>
            <person name="Courty P.E."/>
            <person name="Coutinho P.M."/>
            <person name="Delaruelle C."/>
            <person name="Detter J.C."/>
            <person name="Deveau A."/>
            <person name="DiFazio S."/>
            <person name="Duplessis S."/>
            <person name="Fraissinet-Tachet L."/>
            <person name="Lucic E."/>
            <person name="Frey-Klett P."/>
            <person name="Fourrey C."/>
            <person name="Feussner I."/>
            <person name="Gay G."/>
            <person name="Grimwood J."/>
            <person name="Hoegger P.J."/>
            <person name="Jain P."/>
            <person name="Kilaru S."/>
            <person name="Labbe J."/>
            <person name="Lin Y.C."/>
            <person name="Legue V."/>
            <person name="Le Tacon F."/>
            <person name="Marmeisse R."/>
            <person name="Melayah D."/>
            <person name="Montanini B."/>
            <person name="Muratet M."/>
            <person name="Nehls U."/>
            <person name="Niculita-Hirzel H."/>
            <person name="Oudot-Le Secq M.P."/>
            <person name="Peter M."/>
            <person name="Quesneville H."/>
            <person name="Rajashekar B."/>
            <person name="Reich M."/>
            <person name="Rouhier N."/>
            <person name="Schmutz J."/>
            <person name="Yin T."/>
            <person name="Chalot M."/>
            <person name="Henrissat B."/>
            <person name="Kuees U."/>
            <person name="Lucas S."/>
            <person name="Van de Peer Y."/>
            <person name="Podila G.K."/>
            <person name="Polle A."/>
            <person name="Pukkila P.J."/>
            <person name="Richardson P.M."/>
            <person name="Rouze P."/>
            <person name="Sanders I.R."/>
            <person name="Stajich J.E."/>
            <person name="Tunlid A."/>
            <person name="Tuskan G."/>
            <person name="Grigoriev I.V."/>
        </authorList>
    </citation>
    <scope>NUCLEOTIDE SEQUENCE [LARGE SCALE GENOMIC DNA]</scope>
    <source>
        <strain evidence="3">S238N-H82 / ATCC MYA-4686</strain>
    </source>
</reference>
<name>B0DUA0_LACBS</name>
<sequence length="133" mass="15493">MFFSLLLVFLQALLLLLHSLDGCSNIEVPRYQPFAVLTFVIPILGEKYLESTPAPTNVLLNHYIREAEALTQSEGEEKEGAVEEQLETMRVLEEILGLMCGRSEDQEEEMYELQEQAPEELGELWRWHRRWII</sequence>
<gene>
    <name evidence="2" type="ORF">LACBIDRAFT_332924</name>
</gene>
<feature type="chain" id="PRO_5002749472" evidence="1">
    <location>
        <begin position="23"/>
        <end position="133"/>
    </location>
</feature>
<evidence type="ECO:0000313" key="3">
    <source>
        <dbReference type="Proteomes" id="UP000001194"/>
    </source>
</evidence>
<dbReference type="GeneID" id="6083138"/>
<evidence type="ECO:0000313" key="2">
    <source>
        <dbReference type="EMBL" id="EDR01868.1"/>
    </source>
</evidence>
<evidence type="ECO:0000256" key="1">
    <source>
        <dbReference type="SAM" id="SignalP"/>
    </source>
</evidence>
<dbReference type="EMBL" id="DS547135">
    <property type="protein sequence ID" value="EDR01868.1"/>
    <property type="molecule type" value="Genomic_DNA"/>
</dbReference>
<proteinExistence type="predicted"/>
<dbReference type="HOGENOM" id="CLU_1907067_0_0_1"/>
<keyword evidence="3" id="KW-1185">Reference proteome</keyword>
<accession>B0DUA0</accession>
<keyword evidence="1" id="KW-0732">Signal</keyword>
<dbReference type="InParanoid" id="B0DUA0"/>
<organism evidence="3">
    <name type="scientific">Laccaria bicolor (strain S238N-H82 / ATCC MYA-4686)</name>
    <name type="common">Bicoloured deceiver</name>
    <name type="synonym">Laccaria laccata var. bicolor</name>
    <dbReference type="NCBI Taxonomy" id="486041"/>
    <lineage>
        <taxon>Eukaryota</taxon>
        <taxon>Fungi</taxon>
        <taxon>Dikarya</taxon>
        <taxon>Basidiomycota</taxon>
        <taxon>Agaricomycotina</taxon>
        <taxon>Agaricomycetes</taxon>
        <taxon>Agaricomycetidae</taxon>
        <taxon>Agaricales</taxon>
        <taxon>Agaricineae</taxon>
        <taxon>Hydnangiaceae</taxon>
        <taxon>Laccaria</taxon>
    </lineage>
</organism>
<dbReference type="KEGG" id="lbc:LACBIDRAFT_332924"/>
<protein>
    <submittedName>
        <fullName evidence="2">Predicted protein</fullName>
    </submittedName>
</protein>